<dbReference type="AlphaFoldDB" id="A0A8I2ZB78"/>
<sequence length="116" mass="11438">MKSSILSLAALAISALAAPTVVKNVAAKSAMVGIAGTPTGSADSPVGSGSDITDSAGLVELLSGLLGDAQDQSGSIDSILSQVQAGDITKDEGADQAVDQISNMQFSLTSKDGNPF</sequence>
<accession>A0A8I2ZB78</accession>
<reference evidence="2" key="1">
    <citation type="journal article" date="2021" name="Mol. Plant Pathol.">
        <title>A 20-kb lineage-specific genomic region tames virulence in pathogenic amphidiploid Verticillium longisporum.</title>
        <authorList>
            <person name="Harting R."/>
            <person name="Starke J."/>
            <person name="Kusch H."/>
            <person name="Poggeler S."/>
            <person name="Maurus I."/>
            <person name="Schluter R."/>
            <person name="Landesfeind M."/>
            <person name="Bulla I."/>
            <person name="Nowrousian M."/>
            <person name="de Jonge R."/>
            <person name="Stahlhut G."/>
            <person name="Hoff K.J."/>
            <person name="Asshauer K.P."/>
            <person name="Thurmer A."/>
            <person name="Stanke M."/>
            <person name="Daniel R."/>
            <person name="Morgenstern B."/>
            <person name="Thomma B.P.H.J."/>
            <person name="Kronstad J.W."/>
            <person name="Braus-Stromeyer S.A."/>
            <person name="Braus G.H."/>
        </authorList>
    </citation>
    <scope>NUCLEOTIDE SEQUENCE</scope>
    <source>
        <strain evidence="2">Vl32</strain>
    </source>
</reference>
<evidence type="ECO:0000313" key="3">
    <source>
        <dbReference type="Proteomes" id="UP000689129"/>
    </source>
</evidence>
<comment type="caution">
    <text evidence="2">The sequence shown here is derived from an EMBL/GenBank/DDBJ whole genome shotgun (WGS) entry which is preliminary data.</text>
</comment>
<feature type="chain" id="PRO_5034743001" evidence="1">
    <location>
        <begin position="18"/>
        <end position="116"/>
    </location>
</feature>
<dbReference type="OrthoDB" id="4774241at2759"/>
<gene>
    <name evidence="2" type="ORF">HYQ45_012939</name>
</gene>
<dbReference type="EMBL" id="JAEMWZ010000305">
    <property type="protein sequence ID" value="KAG7126353.1"/>
    <property type="molecule type" value="Genomic_DNA"/>
</dbReference>
<name>A0A8I2ZB78_VERLO</name>
<protein>
    <submittedName>
        <fullName evidence="2">Uncharacterized protein</fullName>
    </submittedName>
</protein>
<proteinExistence type="predicted"/>
<evidence type="ECO:0000313" key="2">
    <source>
        <dbReference type="EMBL" id="KAG7126353.1"/>
    </source>
</evidence>
<keyword evidence="1" id="KW-0732">Signal</keyword>
<evidence type="ECO:0000256" key="1">
    <source>
        <dbReference type="SAM" id="SignalP"/>
    </source>
</evidence>
<dbReference type="Proteomes" id="UP000689129">
    <property type="component" value="Unassembled WGS sequence"/>
</dbReference>
<organism evidence="2 3">
    <name type="scientific">Verticillium longisporum</name>
    <name type="common">Verticillium dahliae var. longisporum</name>
    <dbReference type="NCBI Taxonomy" id="100787"/>
    <lineage>
        <taxon>Eukaryota</taxon>
        <taxon>Fungi</taxon>
        <taxon>Dikarya</taxon>
        <taxon>Ascomycota</taxon>
        <taxon>Pezizomycotina</taxon>
        <taxon>Sordariomycetes</taxon>
        <taxon>Hypocreomycetidae</taxon>
        <taxon>Glomerellales</taxon>
        <taxon>Plectosphaerellaceae</taxon>
        <taxon>Verticillium</taxon>
    </lineage>
</organism>
<feature type="signal peptide" evidence="1">
    <location>
        <begin position="1"/>
        <end position="17"/>
    </location>
</feature>